<comment type="similarity">
    <text evidence="2">Belongs to the GOSR1 family.</text>
</comment>
<keyword evidence="11" id="KW-0675">Receptor</keyword>
<accession>A0A2V0PD66</accession>
<dbReference type="STRING" id="307507.A0A2V0PD66"/>
<protein>
    <submittedName>
        <fullName evidence="11">Golgi SNAP receptor complex member</fullName>
    </submittedName>
</protein>
<evidence type="ECO:0000256" key="7">
    <source>
        <dbReference type="ARBA" id="ARBA00023034"/>
    </source>
</evidence>
<gene>
    <name evidence="11" type="ORF">Rsub_07691</name>
</gene>
<dbReference type="GO" id="GO:0005801">
    <property type="term" value="C:cis-Golgi network"/>
    <property type="evidence" value="ECO:0007669"/>
    <property type="project" value="InterPro"/>
</dbReference>
<feature type="region of interest" description="Disordered" evidence="9">
    <location>
        <begin position="20"/>
        <end position="40"/>
    </location>
</feature>
<evidence type="ECO:0000256" key="8">
    <source>
        <dbReference type="ARBA" id="ARBA00023136"/>
    </source>
</evidence>
<evidence type="ECO:0000256" key="5">
    <source>
        <dbReference type="ARBA" id="ARBA00022927"/>
    </source>
</evidence>
<evidence type="ECO:0000256" key="4">
    <source>
        <dbReference type="ARBA" id="ARBA00022692"/>
    </source>
</evidence>
<dbReference type="AlphaFoldDB" id="A0A2V0PD66"/>
<dbReference type="EMBL" id="BDRX01000060">
    <property type="protein sequence ID" value="GBF95107.1"/>
    <property type="molecule type" value="Genomic_DNA"/>
</dbReference>
<dbReference type="GO" id="GO:0005484">
    <property type="term" value="F:SNAP receptor activity"/>
    <property type="evidence" value="ECO:0007669"/>
    <property type="project" value="TreeGrafter"/>
</dbReference>
<dbReference type="GO" id="GO:0031201">
    <property type="term" value="C:SNARE complex"/>
    <property type="evidence" value="ECO:0007669"/>
    <property type="project" value="TreeGrafter"/>
</dbReference>
<dbReference type="PANTHER" id="PTHR21094:SF2">
    <property type="entry name" value="GOLGI SNAP RECEPTOR COMPLEX MEMBER 1"/>
    <property type="match status" value="1"/>
</dbReference>
<proteinExistence type="inferred from homology"/>
<dbReference type="InParanoid" id="A0A2V0PD66"/>
<dbReference type="GO" id="GO:0000139">
    <property type="term" value="C:Golgi membrane"/>
    <property type="evidence" value="ECO:0007669"/>
    <property type="project" value="UniProtKB-SubCell"/>
</dbReference>
<dbReference type="GO" id="GO:0006906">
    <property type="term" value="P:vesicle fusion"/>
    <property type="evidence" value="ECO:0007669"/>
    <property type="project" value="TreeGrafter"/>
</dbReference>
<dbReference type="GO" id="GO:0015031">
    <property type="term" value="P:protein transport"/>
    <property type="evidence" value="ECO:0007669"/>
    <property type="project" value="UniProtKB-KW"/>
</dbReference>
<evidence type="ECO:0000256" key="6">
    <source>
        <dbReference type="ARBA" id="ARBA00022989"/>
    </source>
</evidence>
<keyword evidence="4 10" id="KW-0812">Transmembrane</keyword>
<evidence type="ECO:0000256" key="1">
    <source>
        <dbReference type="ARBA" id="ARBA00004409"/>
    </source>
</evidence>
<dbReference type="FunCoup" id="A0A2V0PD66">
    <property type="interactions" value="2162"/>
</dbReference>
<dbReference type="GO" id="GO:0006888">
    <property type="term" value="P:endoplasmic reticulum to Golgi vesicle-mediated transport"/>
    <property type="evidence" value="ECO:0007669"/>
    <property type="project" value="InterPro"/>
</dbReference>
<comment type="caution">
    <text evidence="11">The sequence shown here is derived from an EMBL/GenBank/DDBJ whole genome shotgun (WGS) entry which is preliminary data.</text>
</comment>
<dbReference type="GO" id="GO:0048219">
    <property type="term" value="P:inter-Golgi cisterna vesicle-mediated transport"/>
    <property type="evidence" value="ECO:0007669"/>
    <property type="project" value="TreeGrafter"/>
</dbReference>
<evidence type="ECO:0000313" key="11">
    <source>
        <dbReference type="EMBL" id="GBF95107.1"/>
    </source>
</evidence>
<keyword evidence="8 10" id="KW-0472">Membrane</keyword>
<name>A0A2V0PD66_9CHLO</name>
<keyword evidence="5" id="KW-0653">Protein transport</keyword>
<feature type="transmembrane region" description="Helical" evidence="10">
    <location>
        <begin position="216"/>
        <end position="234"/>
    </location>
</feature>
<keyword evidence="7" id="KW-0333">Golgi apparatus</keyword>
<keyword evidence="3" id="KW-0813">Transport</keyword>
<keyword evidence="12" id="KW-1185">Reference proteome</keyword>
<evidence type="ECO:0000256" key="3">
    <source>
        <dbReference type="ARBA" id="ARBA00022448"/>
    </source>
</evidence>
<sequence>MDAYSGPSPAGAAHVAVAYRSSPASSSNRGGGGANSERAWEDLRREARRLEGELESKLQGLSKLSAAFESSMRRHEAGKGGGADQLAQARVSEIESLLQRLSDANDEMGAVIGGSSDARSHTLARHRDVLQEYTQEFRRLDASLGAARSRAELLGGSDGAPLLSVQVHNASGALLRERTQLGASSSYVEDMLAQAASVSKGLAEQRRVFDGVQDSLVLSGVIAGCTVLLLLYIFSKR</sequence>
<evidence type="ECO:0000256" key="2">
    <source>
        <dbReference type="ARBA" id="ARBA00008473"/>
    </source>
</evidence>
<keyword evidence="6 10" id="KW-1133">Transmembrane helix</keyword>
<evidence type="ECO:0000256" key="10">
    <source>
        <dbReference type="SAM" id="Phobius"/>
    </source>
</evidence>
<comment type="subcellular location">
    <subcellularLocation>
        <location evidence="1">Golgi apparatus membrane</location>
        <topology evidence="1">Single-pass type IV membrane protein</topology>
    </subcellularLocation>
</comment>
<evidence type="ECO:0000256" key="9">
    <source>
        <dbReference type="SAM" id="MobiDB-lite"/>
    </source>
</evidence>
<dbReference type="Proteomes" id="UP000247498">
    <property type="component" value="Unassembled WGS sequence"/>
</dbReference>
<evidence type="ECO:0000313" key="12">
    <source>
        <dbReference type="Proteomes" id="UP000247498"/>
    </source>
</evidence>
<dbReference type="PANTHER" id="PTHR21094">
    <property type="entry name" value="GOS-28 SNARE- RELATED"/>
    <property type="match status" value="1"/>
</dbReference>
<dbReference type="GO" id="GO:0005797">
    <property type="term" value="C:Golgi medial cisterna"/>
    <property type="evidence" value="ECO:0007669"/>
    <property type="project" value="TreeGrafter"/>
</dbReference>
<dbReference type="InterPro" id="IPR023601">
    <property type="entry name" value="Golgi_SNAP_su1"/>
</dbReference>
<organism evidence="11 12">
    <name type="scientific">Raphidocelis subcapitata</name>
    <dbReference type="NCBI Taxonomy" id="307507"/>
    <lineage>
        <taxon>Eukaryota</taxon>
        <taxon>Viridiplantae</taxon>
        <taxon>Chlorophyta</taxon>
        <taxon>core chlorophytes</taxon>
        <taxon>Chlorophyceae</taxon>
        <taxon>CS clade</taxon>
        <taxon>Sphaeropleales</taxon>
        <taxon>Selenastraceae</taxon>
        <taxon>Raphidocelis</taxon>
    </lineage>
</organism>
<dbReference type="OrthoDB" id="422156at2759"/>
<reference evidence="11 12" key="1">
    <citation type="journal article" date="2018" name="Sci. Rep.">
        <title>Raphidocelis subcapitata (=Pseudokirchneriella subcapitata) provides an insight into genome evolution and environmental adaptations in the Sphaeropleales.</title>
        <authorList>
            <person name="Suzuki S."/>
            <person name="Yamaguchi H."/>
            <person name="Nakajima N."/>
            <person name="Kawachi M."/>
        </authorList>
    </citation>
    <scope>NUCLEOTIDE SEQUENCE [LARGE SCALE GENOMIC DNA]</scope>
    <source>
        <strain evidence="11 12">NIES-35</strain>
    </source>
</reference>